<comment type="caution">
    <text evidence="1">The sequence shown here is derived from an EMBL/GenBank/DDBJ whole genome shotgun (WGS) entry which is preliminary data.</text>
</comment>
<dbReference type="AlphaFoldDB" id="A0A9N9P1J6"/>
<organism evidence="1 2">
    <name type="scientific">Cetraspora pellucida</name>
    <dbReference type="NCBI Taxonomy" id="1433469"/>
    <lineage>
        <taxon>Eukaryota</taxon>
        <taxon>Fungi</taxon>
        <taxon>Fungi incertae sedis</taxon>
        <taxon>Mucoromycota</taxon>
        <taxon>Glomeromycotina</taxon>
        <taxon>Glomeromycetes</taxon>
        <taxon>Diversisporales</taxon>
        <taxon>Gigasporaceae</taxon>
        <taxon>Cetraspora</taxon>
    </lineage>
</organism>
<accession>A0A9N9P1J6</accession>
<dbReference type="EMBL" id="CAJVQA010024807">
    <property type="protein sequence ID" value="CAG8783761.1"/>
    <property type="molecule type" value="Genomic_DNA"/>
</dbReference>
<gene>
    <name evidence="1" type="ORF">CPELLU_LOCUS16544</name>
</gene>
<evidence type="ECO:0000313" key="2">
    <source>
        <dbReference type="Proteomes" id="UP000789759"/>
    </source>
</evidence>
<name>A0A9N9P1J6_9GLOM</name>
<feature type="non-terminal residue" evidence="1">
    <location>
        <position position="63"/>
    </location>
</feature>
<reference evidence="1" key="1">
    <citation type="submission" date="2021-06" db="EMBL/GenBank/DDBJ databases">
        <authorList>
            <person name="Kallberg Y."/>
            <person name="Tangrot J."/>
            <person name="Rosling A."/>
        </authorList>
    </citation>
    <scope>NUCLEOTIDE SEQUENCE</scope>
    <source>
        <strain evidence="1">FL966</strain>
    </source>
</reference>
<sequence>DVPRRVPVLATPPLPAFEGRLFPSASLGLPYSVREPSTSGLTRDSNLILSQVSTFFESLDFLC</sequence>
<protein>
    <submittedName>
        <fullName evidence="1">22757_t:CDS:1</fullName>
    </submittedName>
</protein>
<feature type="non-terminal residue" evidence="1">
    <location>
        <position position="1"/>
    </location>
</feature>
<proteinExistence type="predicted"/>
<keyword evidence="2" id="KW-1185">Reference proteome</keyword>
<dbReference type="Proteomes" id="UP000789759">
    <property type="component" value="Unassembled WGS sequence"/>
</dbReference>
<evidence type="ECO:0000313" key="1">
    <source>
        <dbReference type="EMBL" id="CAG8783761.1"/>
    </source>
</evidence>